<dbReference type="AlphaFoldDB" id="A0A419I4P7"/>
<reference evidence="2 3" key="1">
    <citation type="submission" date="2018-09" db="EMBL/GenBank/DDBJ databases">
        <title>YIM PH 21725 draft genome.</title>
        <authorList>
            <person name="Miao C."/>
        </authorList>
    </citation>
    <scope>NUCLEOTIDE SEQUENCE [LARGE SCALE GENOMIC DNA]</scope>
    <source>
        <strain evidence="3">YIM PH21725</strain>
    </source>
</reference>
<dbReference type="GO" id="GO:0016137">
    <property type="term" value="P:glycoside metabolic process"/>
    <property type="evidence" value="ECO:0007669"/>
    <property type="project" value="UniProtKB-ARBA"/>
</dbReference>
<evidence type="ECO:0000313" key="2">
    <source>
        <dbReference type="EMBL" id="RJQ85469.1"/>
    </source>
</evidence>
<dbReference type="InterPro" id="IPR024078">
    <property type="entry name" value="LmbE-like_dom_sf"/>
</dbReference>
<evidence type="ECO:0000313" key="3">
    <source>
        <dbReference type="Proteomes" id="UP000285112"/>
    </source>
</evidence>
<evidence type="ECO:0000256" key="1">
    <source>
        <dbReference type="ARBA" id="ARBA00022833"/>
    </source>
</evidence>
<dbReference type="SUPFAM" id="SSF102588">
    <property type="entry name" value="LmbE-like"/>
    <property type="match status" value="1"/>
</dbReference>
<accession>A0A419I4P7</accession>
<dbReference type="Gene3D" id="3.40.50.10320">
    <property type="entry name" value="LmbE-like"/>
    <property type="match status" value="1"/>
</dbReference>
<comment type="caution">
    <text evidence="2">The sequence shown here is derived from an EMBL/GenBank/DDBJ whole genome shotgun (WGS) entry which is preliminary data.</text>
</comment>
<sequence length="235" mass="25427">MGPWGRRVTGGDRVVTTVLVVAAHPDDELLGAGGTLARHVHCGDEVHAVVVADGATSRYGEGMADVLAKSAQRAADVLGLASVDLLSLPDQKLDTVSVLEVTRAVEAVVARVRPAVVYTHFPGDVNVDHGQVARAAWTACRPYVLPRLRRFAVFETPSSTEWAWPLEGSTFAPTLFVDITSTVDDKLDAMACYESELRDYPHPRSLRALRERAACWGSRVGRPAAEAFQVLREVT</sequence>
<dbReference type="Pfam" id="PF02585">
    <property type="entry name" value="PIG-L"/>
    <property type="match status" value="1"/>
</dbReference>
<keyword evidence="3" id="KW-1185">Reference proteome</keyword>
<organism evidence="2 3">
    <name type="scientific">Amycolatopsis panacis</name>
    <dbReference type="NCBI Taxonomy" id="2340917"/>
    <lineage>
        <taxon>Bacteria</taxon>
        <taxon>Bacillati</taxon>
        <taxon>Actinomycetota</taxon>
        <taxon>Actinomycetes</taxon>
        <taxon>Pseudonocardiales</taxon>
        <taxon>Pseudonocardiaceae</taxon>
        <taxon>Amycolatopsis</taxon>
    </lineage>
</organism>
<dbReference type="PANTHER" id="PTHR12993:SF11">
    <property type="entry name" value="N-ACETYLGLUCOSAMINYL-PHOSPHATIDYLINOSITOL DE-N-ACETYLASE"/>
    <property type="match status" value="1"/>
</dbReference>
<dbReference type="EMBL" id="QZFV01000078">
    <property type="protein sequence ID" value="RJQ85469.1"/>
    <property type="molecule type" value="Genomic_DNA"/>
</dbReference>
<dbReference type="InterPro" id="IPR003737">
    <property type="entry name" value="GlcNAc_PI_deacetylase-related"/>
</dbReference>
<dbReference type="GO" id="GO:0016811">
    <property type="term" value="F:hydrolase activity, acting on carbon-nitrogen (but not peptide) bonds, in linear amides"/>
    <property type="evidence" value="ECO:0007669"/>
    <property type="project" value="TreeGrafter"/>
</dbReference>
<name>A0A419I4P7_9PSEU</name>
<gene>
    <name evidence="2" type="ORF">D5S19_13870</name>
</gene>
<proteinExistence type="predicted"/>
<dbReference type="Proteomes" id="UP000285112">
    <property type="component" value="Unassembled WGS sequence"/>
</dbReference>
<keyword evidence="1" id="KW-0862">Zinc</keyword>
<protein>
    <submittedName>
        <fullName evidence="2">PIG-L family deacetylase</fullName>
    </submittedName>
</protein>
<dbReference type="PANTHER" id="PTHR12993">
    <property type="entry name" value="N-ACETYLGLUCOSAMINYL-PHOSPHATIDYLINOSITOL DE-N-ACETYLASE-RELATED"/>
    <property type="match status" value="1"/>
</dbReference>